<gene>
    <name evidence="1" type="ordered locus">Ddes_0251</name>
</gene>
<organism evidence="1">
    <name type="scientific">Desulfovibrio desulfuricans (strain ATCC 27774 / DSM 6949 / MB)</name>
    <dbReference type="NCBI Taxonomy" id="525146"/>
    <lineage>
        <taxon>Bacteria</taxon>
        <taxon>Pseudomonadati</taxon>
        <taxon>Thermodesulfobacteriota</taxon>
        <taxon>Desulfovibrionia</taxon>
        <taxon>Desulfovibrionales</taxon>
        <taxon>Desulfovibrionaceae</taxon>
        <taxon>Desulfovibrio</taxon>
    </lineage>
</organism>
<dbReference type="eggNOG" id="ENOG50334UR">
    <property type="taxonomic scope" value="Bacteria"/>
</dbReference>
<dbReference type="Pfam" id="PF10963">
    <property type="entry name" value="Phage_TAC_10"/>
    <property type="match status" value="1"/>
</dbReference>
<dbReference type="HOGENOM" id="CLU_174725_0_0_7"/>
<reference evidence="1" key="1">
    <citation type="submission" date="2009-01" db="EMBL/GenBank/DDBJ databases">
        <title>Complete sequence of Desulfovibrio desulfuricans subsp. desulfuricans str. ATCC 27774.</title>
        <authorList>
            <consortium name="US DOE Joint Genome Institute"/>
            <person name="Lucas S."/>
            <person name="Copeland A."/>
            <person name="Lapidus A."/>
            <person name="Glavina del Rio T."/>
            <person name="Tice H."/>
            <person name="Bruce D."/>
            <person name="Goodwin L."/>
            <person name="Pitluck S."/>
            <person name="Sims D."/>
            <person name="Lu M."/>
            <person name="Kiss H."/>
            <person name="Meineke L."/>
            <person name="Brettin T."/>
            <person name="Detter J.C."/>
            <person name="Han C."/>
            <person name="Larimer F."/>
            <person name="Land M."/>
            <person name="Hauser L."/>
            <person name="Kyrpides N."/>
            <person name="Ovchinnikova G."/>
            <person name="Hazen T.C."/>
        </authorList>
    </citation>
    <scope>NUCLEOTIDE SEQUENCE [LARGE SCALE GENOMIC DNA]</scope>
    <source>
        <strain evidence="1">ATCC 27774</strain>
    </source>
</reference>
<protein>
    <submittedName>
        <fullName evidence="1">Phage protein</fullName>
    </submittedName>
</protein>
<dbReference type="AlphaFoldDB" id="B8J329"/>
<accession>B8J329</accession>
<evidence type="ECO:0000313" key="1">
    <source>
        <dbReference type="EMBL" id="ACL48166.1"/>
    </source>
</evidence>
<dbReference type="InterPro" id="IPR024406">
    <property type="entry name" value="TAC-10"/>
</dbReference>
<sequence length="86" mass="9722">MKKTITLNVNGKILRFDMTPEIYNKYINELTANKKVAPTQNMLMRAVHDEDKDTLKEFSAMPGAVFEIAAMLVEEYAPELTVTVGE</sequence>
<dbReference type="EMBL" id="CP001358">
    <property type="protein sequence ID" value="ACL48166.1"/>
    <property type="molecule type" value="Genomic_DNA"/>
</dbReference>
<proteinExistence type="predicted"/>
<dbReference type="STRING" id="525146.Ddes_0251"/>
<dbReference type="KEGG" id="dds:Ddes_0251"/>
<name>B8J329_DESDA</name>